<dbReference type="GO" id="GO:0009847">
    <property type="term" value="P:spore germination"/>
    <property type="evidence" value="ECO:0007669"/>
    <property type="project" value="InterPro"/>
</dbReference>
<dbReference type="OrthoDB" id="9816067at2"/>
<dbReference type="RefSeq" id="WP_113885787.1">
    <property type="nucleotide sequence ID" value="NZ_QNSF01000039.1"/>
</dbReference>
<sequence length="364" mass="41871">MKSLGVIAIILVLLLSSCTNSEEVDKLSLISAVGLEKIADNEYKIIIQYLMPKKDQEPFPITKEVDGLTIYEANNNLNEFLPRKPYWSHNFIILLSEELAKEGIRRQLDFFRRNPEMRQDMLVAITESPRKILYNLQEQQLSGETLKLIAGQASERNGLGEVSTLHKVYQNLFFKKPFLTITHIFLDGENPRIDGVSIFDKDKYITTIKGDEARGLGLINLKNKYSSVTVNCLDNENRQITFNLTNTHKKKNAYVNDLGIFKIHLTLEFEASLTESHCMRNLSNTDTIKKLEKSLNKKIKELAKKTIEHSQQNVEIDYFGFGNLLYLNHPKKWKEIEGEYKTVYKNANIQLKIKTRIVQTGAVN</sequence>
<dbReference type="Proteomes" id="UP000252731">
    <property type="component" value="Unassembled WGS sequence"/>
</dbReference>
<organism evidence="11 12">
    <name type="scientific">Cytobacillus firmus</name>
    <name type="common">Bacillus firmus</name>
    <dbReference type="NCBI Taxonomy" id="1399"/>
    <lineage>
        <taxon>Bacteria</taxon>
        <taxon>Bacillati</taxon>
        <taxon>Bacillota</taxon>
        <taxon>Bacilli</taxon>
        <taxon>Bacillales</taxon>
        <taxon>Bacillaceae</taxon>
        <taxon>Cytobacillus</taxon>
    </lineage>
</organism>
<dbReference type="Gene3D" id="3.30.300.210">
    <property type="entry name" value="Nutrient germinant receptor protein C, domain 3"/>
    <property type="match status" value="1"/>
</dbReference>
<evidence type="ECO:0000256" key="8">
    <source>
        <dbReference type="SAM" id="SignalP"/>
    </source>
</evidence>
<keyword evidence="6" id="KW-0564">Palmitate</keyword>
<feature type="chain" id="PRO_5039619374" evidence="8">
    <location>
        <begin position="22"/>
        <end position="364"/>
    </location>
</feature>
<feature type="domain" description="Spore germination protein N-terminal" evidence="10">
    <location>
        <begin position="21"/>
        <end position="181"/>
    </location>
</feature>
<keyword evidence="4 8" id="KW-0732">Signal</keyword>
<feature type="signal peptide" evidence="8">
    <location>
        <begin position="1"/>
        <end position="21"/>
    </location>
</feature>
<evidence type="ECO:0000256" key="6">
    <source>
        <dbReference type="ARBA" id="ARBA00023139"/>
    </source>
</evidence>
<dbReference type="PANTHER" id="PTHR35789:SF1">
    <property type="entry name" value="SPORE GERMINATION PROTEIN B3"/>
    <property type="match status" value="1"/>
</dbReference>
<dbReference type="InterPro" id="IPR046953">
    <property type="entry name" value="Spore_GerAC-like_C"/>
</dbReference>
<comment type="caution">
    <text evidence="11">The sequence shown here is derived from an EMBL/GenBank/DDBJ whole genome shotgun (WGS) entry which is preliminary data.</text>
</comment>
<evidence type="ECO:0000256" key="4">
    <source>
        <dbReference type="ARBA" id="ARBA00022729"/>
    </source>
</evidence>
<dbReference type="Pfam" id="PF05504">
    <property type="entry name" value="Spore_GerAC"/>
    <property type="match status" value="1"/>
</dbReference>
<evidence type="ECO:0000313" key="12">
    <source>
        <dbReference type="Proteomes" id="UP000252731"/>
    </source>
</evidence>
<evidence type="ECO:0000256" key="3">
    <source>
        <dbReference type="ARBA" id="ARBA00022544"/>
    </source>
</evidence>
<keyword evidence="3" id="KW-0309">Germination</keyword>
<proteinExistence type="inferred from homology"/>
<keyword evidence="7" id="KW-0449">Lipoprotein</keyword>
<protein>
    <submittedName>
        <fullName evidence="11">Ger(X)C family germination protein</fullName>
    </submittedName>
</protein>
<dbReference type="EMBL" id="QNSF01000039">
    <property type="protein sequence ID" value="RBP85503.1"/>
    <property type="molecule type" value="Genomic_DNA"/>
</dbReference>
<evidence type="ECO:0000256" key="1">
    <source>
        <dbReference type="ARBA" id="ARBA00004635"/>
    </source>
</evidence>
<keyword evidence="12" id="KW-1185">Reference proteome</keyword>
<comment type="similarity">
    <text evidence="2">Belongs to the GerABKC lipoprotein family.</text>
</comment>
<evidence type="ECO:0000259" key="9">
    <source>
        <dbReference type="Pfam" id="PF05504"/>
    </source>
</evidence>
<gene>
    <name evidence="11" type="ORF">DFO70_1397</name>
</gene>
<evidence type="ECO:0000256" key="2">
    <source>
        <dbReference type="ARBA" id="ARBA00007886"/>
    </source>
</evidence>
<dbReference type="InterPro" id="IPR008844">
    <property type="entry name" value="Spore_GerAC-like"/>
</dbReference>
<dbReference type="PROSITE" id="PS51257">
    <property type="entry name" value="PROKAR_LIPOPROTEIN"/>
    <property type="match status" value="1"/>
</dbReference>
<keyword evidence="5" id="KW-0472">Membrane</keyword>
<dbReference type="InterPro" id="IPR057336">
    <property type="entry name" value="GerAC_N"/>
</dbReference>
<evidence type="ECO:0000259" key="10">
    <source>
        <dbReference type="Pfam" id="PF25198"/>
    </source>
</evidence>
<evidence type="ECO:0000256" key="7">
    <source>
        <dbReference type="ARBA" id="ARBA00023288"/>
    </source>
</evidence>
<evidence type="ECO:0000313" key="11">
    <source>
        <dbReference type="EMBL" id="RBP85503.1"/>
    </source>
</evidence>
<dbReference type="AlphaFoldDB" id="A0A366JEY2"/>
<feature type="domain" description="Spore germination GerAC-like C-terminal" evidence="9">
    <location>
        <begin position="194"/>
        <end position="361"/>
    </location>
</feature>
<evidence type="ECO:0000256" key="5">
    <source>
        <dbReference type="ARBA" id="ARBA00023136"/>
    </source>
</evidence>
<comment type="subcellular location">
    <subcellularLocation>
        <location evidence="1">Membrane</location>
        <topology evidence="1">Lipid-anchor</topology>
    </subcellularLocation>
</comment>
<dbReference type="InterPro" id="IPR038501">
    <property type="entry name" value="Spore_GerAC_C_sf"/>
</dbReference>
<reference evidence="11 12" key="1">
    <citation type="submission" date="2018-06" db="EMBL/GenBank/DDBJ databases">
        <title>Freshwater and sediment microbial communities from various areas in North America, analyzing microbe dynamics in response to fracking.</title>
        <authorList>
            <person name="Lamendella R."/>
        </authorList>
    </citation>
    <scope>NUCLEOTIDE SEQUENCE [LARGE SCALE GENOMIC DNA]</scope>
    <source>
        <strain evidence="11 12">14_TX</strain>
    </source>
</reference>
<dbReference type="GO" id="GO:0016020">
    <property type="term" value="C:membrane"/>
    <property type="evidence" value="ECO:0007669"/>
    <property type="project" value="UniProtKB-SubCell"/>
</dbReference>
<dbReference type="NCBIfam" id="TIGR02887">
    <property type="entry name" value="spore_ger_x_C"/>
    <property type="match status" value="1"/>
</dbReference>
<name>A0A366JEY2_CYTFI</name>
<dbReference type="PANTHER" id="PTHR35789">
    <property type="entry name" value="SPORE GERMINATION PROTEIN B3"/>
    <property type="match status" value="1"/>
</dbReference>
<dbReference type="Pfam" id="PF25198">
    <property type="entry name" value="Spore_GerAC_N"/>
    <property type="match status" value="1"/>
</dbReference>
<accession>A0A366JEY2</accession>